<proteinExistence type="predicted"/>
<dbReference type="GO" id="GO:0008745">
    <property type="term" value="F:N-acetylmuramoyl-L-alanine amidase activity"/>
    <property type="evidence" value="ECO:0007669"/>
    <property type="project" value="UniProtKB-EC"/>
</dbReference>
<dbReference type="EMBL" id="JBEWYP010000004">
    <property type="protein sequence ID" value="MET7029675.1"/>
    <property type="molecule type" value="Genomic_DNA"/>
</dbReference>
<dbReference type="Pfam" id="PF01520">
    <property type="entry name" value="Amidase_3"/>
    <property type="match status" value="1"/>
</dbReference>
<dbReference type="InterPro" id="IPR002508">
    <property type="entry name" value="MurNAc-LAA_cat"/>
</dbReference>
<dbReference type="RefSeq" id="WP_354618482.1">
    <property type="nucleotide sequence ID" value="NZ_JBEWYP010000004.1"/>
</dbReference>
<evidence type="ECO:0000256" key="1">
    <source>
        <dbReference type="ARBA" id="ARBA00001561"/>
    </source>
</evidence>
<evidence type="ECO:0000256" key="3">
    <source>
        <dbReference type="ARBA" id="ARBA00022801"/>
    </source>
</evidence>
<dbReference type="CDD" id="cd02696">
    <property type="entry name" value="MurNAc-LAA"/>
    <property type="match status" value="1"/>
</dbReference>
<comment type="catalytic activity">
    <reaction evidence="1">
        <text>Hydrolyzes the link between N-acetylmuramoyl residues and L-amino acid residues in certain cell-wall glycopeptides.</text>
        <dbReference type="EC" id="3.5.1.28"/>
    </reaction>
</comment>
<dbReference type="EC" id="3.5.1.28" evidence="2"/>
<evidence type="ECO:0000313" key="6">
    <source>
        <dbReference type="EMBL" id="MET7029675.1"/>
    </source>
</evidence>
<evidence type="ECO:0000256" key="4">
    <source>
        <dbReference type="SAM" id="SignalP"/>
    </source>
</evidence>
<evidence type="ECO:0000313" key="7">
    <source>
        <dbReference type="Proteomes" id="UP001549773"/>
    </source>
</evidence>
<dbReference type="Gene3D" id="3.40.630.40">
    <property type="entry name" value="Zn-dependent exopeptidases"/>
    <property type="match status" value="1"/>
</dbReference>
<evidence type="ECO:0000259" key="5">
    <source>
        <dbReference type="Pfam" id="PF01520"/>
    </source>
</evidence>
<dbReference type="PANTHER" id="PTHR30404:SF0">
    <property type="entry name" value="N-ACETYLMURAMOYL-L-ALANINE AMIDASE AMIC"/>
    <property type="match status" value="1"/>
</dbReference>
<protein>
    <recommendedName>
        <fullName evidence="2">N-acetylmuramoyl-L-alanine amidase</fullName>
        <ecNumber evidence="2">3.5.1.28</ecNumber>
    </recommendedName>
</protein>
<organism evidence="6 7">
    <name type="scientific">Sediminicola luteus</name>
    <dbReference type="NCBI Taxonomy" id="319238"/>
    <lineage>
        <taxon>Bacteria</taxon>
        <taxon>Pseudomonadati</taxon>
        <taxon>Bacteroidota</taxon>
        <taxon>Flavobacteriia</taxon>
        <taxon>Flavobacteriales</taxon>
        <taxon>Flavobacteriaceae</taxon>
        <taxon>Sediminicola</taxon>
    </lineage>
</organism>
<accession>A0ABV2TXW3</accession>
<dbReference type="PANTHER" id="PTHR30404">
    <property type="entry name" value="N-ACETYLMURAMOYL-L-ALANINE AMIDASE"/>
    <property type="match status" value="1"/>
</dbReference>
<keyword evidence="3 6" id="KW-0378">Hydrolase</keyword>
<gene>
    <name evidence="6" type="ORF">ABXZ32_09720</name>
</gene>
<reference evidence="6 7" key="1">
    <citation type="submission" date="2024-07" db="EMBL/GenBank/DDBJ databases">
        <title>The genome sequence of type strain Sediminicola luteus GDMCC 1.2596T.</title>
        <authorList>
            <person name="Liu Y."/>
        </authorList>
    </citation>
    <scope>NUCLEOTIDE SEQUENCE [LARGE SCALE GENOMIC DNA]</scope>
    <source>
        <strain evidence="6 7">GDMCC 1.2596</strain>
    </source>
</reference>
<comment type="caution">
    <text evidence="6">The sequence shown here is derived from an EMBL/GenBank/DDBJ whole genome shotgun (WGS) entry which is preliminary data.</text>
</comment>
<feature type="domain" description="MurNAc-LAA" evidence="5">
    <location>
        <begin position="131"/>
        <end position="340"/>
    </location>
</feature>
<name>A0ABV2TXW3_9FLAO</name>
<keyword evidence="4" id="KW-0732">Signal</keyword>
<dbReference type="SUPFAM" id="SSF53187">
    <property type="entry name" value="Zn-dependent exopeptidases"/>
    <property type="match status" value="1"/>
</dbReference>
<evidence type="ECO:0000256" key="2">
    <source>
        <dbReference type="ARBA" id="ARBA00011901"/>
    </source>
</evidence>
<keyword evidence="7" id="KW-1185">Reference proteome</keyword>
<feature type="chain" id="PRO_5047537088" description="N-acetylmuramoyl-L-alanine amidase" evidence="4">
    <location>
        <begin position="23"/>
        <end position="351"/>
    </location>
</feature>
<dbReference type="InterPro" id="IPR050695">
    <property type="entry name" value="N-acetylmuramoyl_amidase_3"/>
</dbReference>
<feature type="signal peptide" evidence="4">
    <location>
        <begin position="1"/>
        <end position="22"/>
    </location>
</feature>
<sequence length="351" mass="40471">MYPKKCSFLLLILVLSSLTIYAQNSVKTVIAEKGDGIFSILRKQGMDPIKHYGHFVALNKDNLRDSIQLYEGRKYVLPPFVEAEVVVVDTIQKKATERKIIGKETEYSIFGKKYALVPNMSKDLEGAVYYLISGHGGPDPGAIENYEGKIIAEDEYAYDITLRLARELMSQGAKVYIIIRDPNDGIRDERILEIDRDEVTYPNLEIPLNQLARLKQRVDAVNKLYAENLGKYQRLIVTHVDSRSKGQNIDVFFYHHEKSKNGKRFAENIHTTFQNKYQKYQPNREYSGTFEDRTNLYLVKKTHPAMVYIEIGNIKSAKDQRRILDPDNRQALAKWISEGVLLDYQTRNKVP</sequence>
<dbReference type="Proteomes" id="UP001549773">
    <property type="component" value="Unassembled WGS sequence"/>
</dbReference>